<evidence type="ECO:0000313" key="10">
    <source>
        <dbReference type="Proteomes" id="UP001634394"/>
    </source>
</evidence>
<keyword evidence="10" id="KW-1185">Reference proteome</keyword>
<evidence type="ECO:0008006" key="11">
    <source>
        <dbReference type="Google" id="ProtNLM"/>
    </source>
</evidence>
<organism evidence="9 10">
    <name type="scientific">Sinanodonta woodiana</name>
    <name type="common">Chinese pond mussel</name>
    <name type="synonym">Anodonta woodiana</name>
    <dbReference type="NCBI Taxonomy" id="1069815"/>
    <lineage>
        <taxon>Eukaryota</taxon>
        <taxon>Metazoa</taxon>
        <taxon>Spiralia</taxon>
        <taxon>Lophotrochozoa</taxon>
        <taxon>Mollusca</taxon>
        <taxon>Bivalvia</taxon>
        <taxon>Autobranchia</taxon>
        <taxon>Heteroconchia</taxon>
        <taxon>Palaeoheterodonta</taxon>
        <taxon>Unionida</taxon>
        <taxon>Unionoidea</taxon>
        <taxon>Unionidae</taxon>
        <taxon>Unioninae</taxon>
        <taxon>Sinanodonta</taxon>
    </lineage>
</organism>
<dbReference type="EMBL" id="JBJQND010000013">
    <property type="protein sequence ID" value="KAL3856729.1"/>
    <property type="molecule type" value="Genomic_DNA"/>
</dbReference>
<sequence length="450" mass="50483">MQVPLGICIGRETYGSSNLKRNYVQSLTDKERIIVTNEHLRSASVASFFQSVFLPQGYPTSVSKDYTQYQIWDTIQAFASSITGALAAQGVLKGIGVGNENATVLAATMTWLIKDGTGMLGRILFAWFQGSNLDCDAKRWRLFADVLNDLAIFIEILAPNFPPFFTFMVCTAGIFKSIVGVAGGATRAALTQHQARRNNMADVSAKDGSQETVVNLAALLCNLVLVPLVTGKVWLIWTLYMVFTTLHLFANYSAVTCVVMETFNRARFHILVQEYFRSNNVLPPASVNFREPVLWATRRKLQINLGSSLQNKCKSIEDVKILQDVFEGSQYLLGVDFKKGQIHIVLHKNCTIEDQLNACYQAELVEYAWLHRTSLSQVKNTELQLLIKALKEENIKDILAISYQYARKTFHDVKSAVESMGWQTDIALLGADEWRAEWDFTTGLSDKKEM</sequence>
<keyword evidence="3 6" id="KW-0812">Transmembrane</keyword>
<evidence type="ECO:0000256" key="6">
    <source>
        <dbReference type="SAM" id="Phobius"/>
    </source>
</evidence>
<feature type="domain" description="Root UVB sensitive protein C-terminal" evidence="8">
    <location>
        <begin position="281"/>
        <end position="438"/>
    </location>
</feature>
<dbReference type="Pfam" id="PF24160">
    <property type="entry name" value="UVB_sens_C"/>
    <property type="match status" value="1"/>
</dbReference>
<feature type="transmembrane region" description="Helical" evidence="6">
    <location>
        <begin position="211"/>
        <end position="229"/>
    </location>
</feature>
<feature type="transmembrane region" description="Helical" evidence="6">
    <location>
        <begin position="235"/>
        <end position="259"/>
    </location>
</feature>
<dbReference type="InterPro" id="IPR055412">
    <property type="entry name" value="UVB_sens_C"/>
</dbReference>
<proteinExistence type="inferred from homology"/>
<evidence type="ECO:0000259" key="8">
    <source>
        <dbReference type="Pfam" id="PF24160"/>
    </source>
</evidence>
<comment type="similarity">
    <text evidence="2">Belongs to the RUS1 family.</text>
</comment>
<evidence type="ECO:0000259" key="7">
    <source>
        <dbReference type="Pfam" id="PF04884"/>
    </source>
</evidence>
<keyword evidence="5 6" id="KW-0472">Membrane</keyword>
<dbReference type="Pfam" id="PF04884">
    <property type="entry name" value="UVB_sens_prot"/>
    <property type="match status" value="1"/>
</dbReference>
<evidence type="ECO:0000256" key="5">
    <source>
        <dbReference type="ARBA" id="ARBA00023136"/>
    </source>
</evidence>
<accession>A0ABD3V546</accession>
<evidence type="ECO:0000256" key="1">
    <source>
        <dbReference type="ARBA" id="ARBA00004370"/>
    </source>
</evidence>
<keyword evidence="4 6" id="KW-1133">Transmembrane helix</keyword>
<protein>
    <recommendedName>
        <fullName evidence="11">RUS family member 1</fullName>
    </recommendedName>
</protein>
<comment type="caution">
    <text evidence="9">The sequence shown here is derived from an EMBL/GenBank/DDBJ whole genome shotgun (WGS) entry which is preliminary data.</text>
</comment>
<evidence type="ECO:0000313" key="9">
    <source>
        <dbReference type="EMBL" id="KAL3856729.1"/>
    </source>
</evidence>
<dbReference type="PANTHER" id="PTHR12770:SF31">
    <property type="entry name" value="RUS FAMILY MEMBER 1"/>
    <property type="match status" value="1"/>
</dbReference>
<gene>
    <name evidence="9" type="ORF">ACJMK2_011452</name>
</gene>
<feature type="transmembrane region" description="Helical" evidence="6">
    <location>
        <begin position="164"/>
        <end position="190"/>
    </location>
</feature>
<dbReference type="InterPro" id="IPR006968">
    <property type="entry name" value="RUS_fam"/>
</dbReference>
<dbReference type="GO" id="GO:0016020">
    <property type="term" value="C:membrane"/>
    <property type="evidence" value="ECO:0007669"/>
    <property type="project" value="UniProtKB-SubCell"/>
</dbReference>
<dbReference type="InterPro" id="IPR054549">
    <property type="entry name" value="UVB_sens_RUS_dom"/>
</dbReference>
<evidence type="ECO:0000256" key="4">
    <source>
        <dbReference type="ARBA" id="ARBA00022989"/>
    </source>
</evidence>
<evidence type="ECO:0000256" key="2">
    <source>
        <dbReference type="ARBA" id="ARBA00007558"/>
    </source>
</evidence>
<dbReference type="PANTHER" id="PTHR12770">
    <property type="entry name" value="RUS1 FAMILY PROTEIN C16ORF58"/>
    <property type="match status" value="1"/>
</dbReference>
<comment type="subcellular location">
    <subcellularLocation>
        <location evidence="1">Membrane</location>
    </subcellularLocation>
</comment>
<feature type="domain" description="Protein root UVB sensitive/RUS" evidence="7">
    <location>
        <begin position="42"/>
        <end position="278"/>
    </location>
</feature>
<dbReference type="Proteomes" id="UP001634394">
    <property type="component" value="Unassembled WGS sequence"/>
</dbReference>
<name>A0ABD3V546_SINWO</name>
<dbReference type="AlphaFoldDB" id="A0ABD3V546"/>
<evidence type="ECO:0000256" key="3">
    <source>
        <dbReference type="ARBA" id="ARBA00022692"/>
    </source>
</evidence>
<reference evidence="9 10" key="1">
    <citation type="submission" date="2024-11" db="EMBL/GenBank/DDBJ databases">
        <title>Chromosome-level genome assembly of the freshwater bivalve Anodonta woodiana.</title>
        <authorList>
            <person name="Chen X."/>
        </authorList>
    </citation>
    <scope>NUCLEOTIDE SEQUENCE [LARGE SCALE GENOMIC DNA]</scope>
    <source>
        <strain evidence="9">MN2024</strain>
        <tissue evidence="9">Gills</tissue>
    </source>
</reference>